<dbReference type="Proteomes" id="UP001365128">
    <property type="component" value="Unassembled WGS sequence"/>
</dbReference>
<evidence type="ECO:0000256" key="1">
    <source>
        <dbReference type="SAM" id="MobiDB-lite"/>
    </source>
</evidence>
<gene>
    <name evidence="2" type="ORF">IWX46DRAFT_435242</name>
</gene>
<name>A0ABR1L3Y8_9PEZI</name>
<accession>A0ABR1L3Y8</accession>
<dbReference type="EMBL" id="JBBPDW010000077">
    <property type="protein sequence ID" value="KAK7529323.1"/>
    <property type="molecule type" value="Genomic_DNA"/>
</dbReference>
<comment type="caution">
    <text evidence="2">The sequence shown here is derived from an EMBL/GenBank/DDBJ whole genome shotgun (WGS) entry which is preliminary data.</text>
</comment>
<proteinExistence type="predicted"/>
<protein>
    <submittedName>
        <fullName evidence="2">Uncharacterized protein</fullName>
    </submittedName>
</protein>
<keyword evidence="3" id="KW-1185">Reference proteome</keyword>
<feature type="compositionally biased region" description="Polar residues" evidence="1">
    <location>
        <begin position="133"/>
        <end position="144"/>
    </location>
</feature>
<reference evidence="2 3" key="1">
    <citation type="submission" date="2024-04" db="EMBL/GenBank/DDBJ databases">
        <title>Phyllosticta paracitricarpa is synonymous to the EU quarantine fungus P. citricarpa based on phylogenomic analyses.</title>
        <authorList>
            <consortium name="Lawrence Berkeley National Laboratory"/>
            <person name="Van Ingen-Buijs V.A."/>
            <person name="Van Westerhoven A.C."/>
            <person name="Haridas S."/>
            <person name="Skiadas P."/>
            <person name="Martin F."/>
            <person name="Groenewald J.Z."/>
            <person name="Crous P.W."/>
            <person name="Seidl M.F."/>
        </authorList>
    </citation>
    <scope>NUCLEOTIDE SEQUENCE [LARGE SCALE GENOMIC DNA]</scope>
    <source>
        <strain evidence="2 3">CBS 122670</strain>
    </source>
</reference>
<organism evidence="2 3">
    <name type="scientific">Phyllosticta citricarpa</name>
    <dbReference type="NCBI Taxonomy" id="55181"/>
    <lineage>
        <taxon>Eukaryota</taxon>
        <taxon>Fungi</taxon>
        <taxon>Dikarya</taxon>
        <taxon>Ascomycota</taxon>
        <taxon>Pezizomycotina</taxon>
        <taxon>Dothideomycetes</taxon>
        <taxon>Dothideomycetes incertae sedis</taxon>
        <taxon>Botryosphaeriales</taxon>
        <taxon>Phyllostictaceae</taxon>
        <taxon>Phyllosticta</taxon>
    </lineage>
</organism>
<evidence type="ECO:0000313" key="2">
    <source>
        <dbReference type="EMBL" id="KAK7529323.1"/>
    </source>
</evidence>
<sequence>MFPPQSLCFFDSSSLKTCPSKMVCMTPSPPASRSTCRALVSILNWRPASPTMTSIPMVKSPESPFSIFPLDMSLHAEHMSPLALDRSPHHLRRNQTNIEAPRPFALESTPPGFRSSAGLLGLLRPAPMKSVPLQSHWSDTSSEGSFHESLRDHAQESYTHSLEQRDSPLYHRRGRASGITLTNRLPTLEEAKECGKPNKKVADARPPAINRFILSPSPVSDCTSTASTPTTKFRPSMENVALHKRQISCPKPSGHNTMSNMDIGLAASADGPASGDVVDEWVSTLTTEADDSFAL</sequence>
<evidence type="ECO:0000313" key="3">
    <source>
        <dbReference type="Proteomes" id="UP001365128"/>
    </source>
</evidence>
<feature type="region of interest" description="Disordered" evidence="1">
    <location>
        <begin position="133"/>
        <end position="153"/>
    </location>
</feature>